<protein>
    <recommendedName>
        <fullName evidence="3">Secreted protein</fullName>
    </recommendedName>
</protein>
<reference evidence="2" key="1">
    <citation type="submission" date="2023-03" db="EMBL/GenBank/DDBJ databases">
        <title>Edaphobacter sp.</title>
        <authorList>
            <person name="Huber K.J."/>
            <person name="Papendorf J."/>
            <person name="Pilke C."/>
            <person name="Bunk B."/>
            <person name="Sproeer C."/>
            <person name="Pester M."/>
        </authorList>
    </citation>
    <scope>NUCLEOTIDE SEQUENCE</scope>
    <source>
        <strain evidence="2">DSM 110680</strain>
    </source>
</reference>
<gene>
    <name evidence="2" type="ORF">P8935_06805</name>
</gene>
<feature type="chain" id="PRO_5043885002" description="Secreted protein" evidence="1">
    <location>
        <begin position="18"/>
        <end position="124"/>
    </location>
</feature>
<name>A0AAU7DMV9_9BACT</name>
<evidence type="ECO:0000256" key="1">
    <source>
        <dbReference type="SAM" id="SignalP"/>
    </source>
</evidence>
<accession>A0AAU7DMV9</accession>
<evidence type="ECO:0000313" key="2">
    <source>
        <dbReference type="EMBL" id="XBH19019.1"/>
    </source>
</evidence>
<dbReference type="EMBL" id="CP121196">
    <property type="protein sequence ID" value="XBH19019.1"/>
    <property type="molecule type" value="Genomic_DNA"/>
</dbReference>
<sequence length="124" mass="13940">MKVLFVLAMVLPSFALAEKPAPNSADYITTIHVQTSRIASDCSDVTNGTSVCFWNQHLDVTIDGKKYEMVGNRAKKNVYVLRLGDYKAKVLKEDTSRTYEYNRSYELLFADGTTGDFQVTAEIE</sequence>
<proteinExistence type="predicted"/>
<keyword evidence="1" id="KW-0732">Signal</keyword>
<feature type="signal peptide" evidence="1">
    <location>
        <begin position="1"/>
        <end position="17"/>
    </location>
</feature>
<evidence type="ECO:0008006" key="3">
    <source>
        <dbReference type="Google" id="ProtNLM"/>
    </source>
</evidence>
<dbReference type="RefSeq" id="WP_348264235.1">
    <property type="nucleotide sequence ID" value="NZ_CP121196.1"/>
</dbReference>
<organism evidence="2">
    <name type="scientific">Telmatobacter sp. DSM 110680</name>
    <dbReference type="NCBI Taxonomy" id="3036704"/>
    <lineage>
        <taxon>Bacteria</taxon>
        <taxon>Pseudomonadati</taxon>
        <taxon>Acidobacteriota</taxon>
        <taxon>Terriglobia</taxon>
        <taxon>Terriglobales</taxon>
        <taxon>Acidobacteriaceae</taxon>
        <taxon>Telmatobacter</taxon>
    </lineage>
</organism>
<dbReference type="AlphaFoldDB" id="A0AAU7DMV9"/>